<feature type="transmembrane region" description="Helical" evidence="6">
    <location>
        <begin position="305"/>
        <end position="324"/>
    </location>
</feature>
<evidence type="ECO:0000313" key="7">
    <source>
        <dbReference type="EMBL" id="SEL50613.1"/>
    </source>
</evidence>
<sequence length="500" mass="56903">MGIIRKQSITSSFIIYTGFFIGAINTWLFTTGHYFTAAEYGLIGILLNIAQYFFALANLGTIPVLYRFYPYYRDNLPLEKRDLFGKAVIIAIVGFVAVCLCSFLFKDLVVTKFGTNSPLLIKYFYTIYPLSLFLLLFSLLEAQAWNHFASVAANFQKELVMRLFTSFLIILFLFKVLNYEGFINLFSFVYAFIFLGLLIYLYRKGQISFTLKTSVVTRRLRKKMLSLGTFVYIVALFTILAKNFDNFIISSVLGLAQNGIFTFASYITSTMEGPQRGLIAVSVPVIAQAWKDKDMKRIESIYRKTALNMLLFSCFLFGLIWLNYHNAFEILNINRSYLEGQNVLLLLGLTKIVELGTGVNAQIIVTSRYWKVDLVTTAALLCILIPLNYLLIKRYGIDGSAAASLIAYIIFNLIRYVFIWVKFKMQPFTWRNAAVIVITVIGYWAAHSLIKMPSVLLDAIVQSTVYVVVCAALIIPLRVSDDLNRLYALGLERVKRVLGR</sequence>
<feature type="transmembrane region" description="Helical" evidence="6">
    <location>
        <begin position="456"/>
        <end position="477"/>
    </location>
</feature>
<feature type="transmembrane region" description="Helical" evidence="6">
    <location>
        <begin position="120"/>
        <end position="139"/>
    </location>
</feature>
<organism evidence="7 8">
    <name type="scientific">Chitinophaga rupis</name>
    <dbReference type="NCBI Taxonomy" id="573321"/>
    <lineage>
        <taxon>Bacteria</taxon>
        <taxon>Pseudomonadati</taxon>
        <taxon>Bacteroidota</taxon>
        <taxon>Chitinophagia</taxon>
        <taxon>Chitinophagales</taxon>
        <taxon>Chitinophagaceae</taxon>
        <taxon>Chitinophaga</taxon>
    </lineage>
</organism>
<gene>
    <name evidence="7" type="ORF">SAMN04488505_102426</name>
</gene>
<proteinExistence type="predicted"/>
<keyword evidence="2" id="KW-1003">Cell membrane</keyword>
<evidence type="ECO:0000256" key="5">
    <source>
        <dbReference type="ARBA" id="ARBA00023136"/>
    </source>
</evidence>
<dbReference type="OrthoDB" id="88014at2"/>
<feature type="transmembrane region" description="Helical" evidence="6">
    <location>
        <begin position="183"/>
        <end position="203"/>
    </location>
</feature>
<feature type="transmembrane region" description="Helical" evidence="6">
    <location>
        <begin position="344"/>
        <end position="365"/>
    </location>
</feature>
<name>A0A1H7QRP3_9BACT</name>
<evidence type="ECO:0000256" key="6">
    <source>
        <dbReference type="SAM" id="Phobius"/>
    </source>
</evidence>
<evidence type="ECO:0000256" key="2">
    <source>
        <dbReference type="ARBA" id="ARBA00022475"/>
    </source>
</evidence>
<dbReference type="InterPro" id="IPR002797">
    <property type="entry name" value="Polysacc_synth"/>
</dbReference>
<dbReference type="InterPro" id="IPR050833">
    <property type="entry name" value="Poly_Biosynth_Transport"/>
</dbReference>
<dbReference type="Pfam" id="PF01943">
    <property type="entry name" value="Polysacc_synt"/>
    <property type="match status" value="1"/>
</dbReference>
<feature type="transmembrane region" description="Helical" evidence="6">
    <location>
        <begin position="12"/>
        <end position="30"/>
    </location>
</feature>
<dbReference type="PANTHER" id="PTHR30250">
    <property type="entry name" value="PST FAMILY PREDICTED COLANIC ACID TRANSPORTER"/>
    <property type="match status" value="1"/>
</dbReference>
<dbReference type="RefSeq" id="WP_089909673.1">
    <property type="nucleotide sequence ID" value="NZ_FOBB01000002.1"/>
</dbReference>
<evidence type="ECO:0000313" key="8">
    <source>
        <dbReference type="Proteomes" id="UP000198984"/>
    </source>
</evidence>
<feature type="transmembrane region" description="Helical" evidence="6">
    <location>
        <begin position="224"/>
        <end position="241"/>
    </location>
</feature>
<dbReference type="PANTHER" id="PTHR30250:SF11">
    <property type="entry name" value="O-ANTIGEN TRANSPORTER-RELATED"/>
    <property type="match status" value="1"/>
</dbReference>
<evidence type="ECO:0000256" key="3">
    <source>
        <dbReference type="ARBA" id="ARBA00022692"/>
    </source>
</evidence>
<feature type="transmembrane region" description="Helical" evidence="6">
    <location>
        <begin position="42"/>
        <end position="66"/>
    </location>
</feature>
<reference evidence="7 8" key="1">
    <citation type="submission" date="2016-10" db="EMBL/GenBank/DDBJ databases">
        <authorList>
            <person name="de Groot N.N."/>
        </authorList>
    </citation>
    <scope>NUCLEOTIDE SEQUENCE [LARGE SCALE GENOMIC DNA]</scope>
    <source>
        <strain evidence="7 8">DSM 21039</strain>
    </source>
</reference>
<feature type="transmembrane region" description="Helical" evidence="6">
    <location>
        <begin position="87"/>
        <end position="105"/>
    </location>
</feature>
<comment type="subcellular location">
    <subcellularLocation>
        <location evidence="1">Cell membrane</location>
        <topology evidence="1">Multi-pass membrane protein</topology>
    </subcellularLocation>
</comment>
<keyword evidence="8" id="KW-1185">Reference proteome</keyword>
<feature type="transmembrane region" description="Helical" evidence="6">
    <location>
        <begin position="159"/>
        <end position="177"/>
    </location>
</feature>
<keyword evidence="5 6" id="KW-0472">Membrane</keyword>
<keyword evidence="4 6" id="KW-1133">Transmembrane helix</keyword>
<dbReference type="GO" id="GO:0005886">
    <property type="term" value="C:plasma membrane"/>
    <property type="evidence" value="ECO:0007669"/>
    <property type="project" value="UniProtKB-SubCell"/>
</dbReference>
<feature type="transmembrane region" description="Helical" evidence="6">
    <location>
        <begin position="247"/>
        <end position="267"/>
    </location>
</feature>
<dbReference type="EMBL" id="FOBB01000002">
    <property type="protein sequence ID" value="SEL50613.1"/>
    <property type="molecule type" value="Genomic_DNA"/>
</dbReference>
<evidence type="ECO:0000256" key="1">
    <source>
        <dbReference type="ARBA" id="ARBA00004651"/>
    </source>
</evidence>
<dbReference type="AlphaFoldDB" id="A0A1H7QRP3"/>
<feature type="transmembrane region" description="Helical" evidence="6">
    <location>
        <begin position="403"/>
        <end position="421"/>
    </location>
</feature>
<dbReference type="STRING" id="573321.SAMN04488505_102426"/>
<dbReference type="Proteomes" id="UP000198984">
    <property type="component" value="Unassembled WGS sequence"/>
</dbReference>
<keyword evidence="3 6" id="KW-0812">Transmembrane</keyword>
<feature type="transmembrane region" description="Helical" evidence="6">
    <location>
        <begin position="372"/>
        <end position="391"/>
    </location>
</feature>
<feature type="transmembrane region" description="Helical" evidence="6">
    <location>
        <begin position="433"/>
        <end position="450"/>
    </location>
</feature>
<accession>A0A1H7QRP3</accession>
<protein>
    <submittedName>
        <fullName evidence="7">Membrane protein involved in the export of O-antigen and teichoic acid</fullName>
    </submittedName>
</protein>
<evidence type="ECO:0000256" key="4">
    <source>
        <dbReference type="ARBA" id="ARBA00022989"/>
    </source>
</evidence>